<dbReference type="Gene3D" id="3.55.50.30">
    <property type="match status" value="1"/>
</dbReference>
<gene>
    <name evidence="8" type="ORF">SUTH_02861</name>
</gene>
<organism evidence="8 9">
    <name type="scientific">Sulfuritalea hydrogenivorans sk43H</name>
    <dbReference type="NCBI Taxonomy" id="1223802"/>
    <lineage>
        <taxon>Bacteria</taxon>
        <taxon>Pseudomonadati</taxon>
        <taxon>Pseudomonadota</taxon>
        <taxon>Betaproteobacteria</taxon>
        <taxon>Nitrosomonadales</taxon>
        <taxon>Sterolibacteriaceae</taxon>
        <taxon>Sulfuritalea</taxon>
    </lineage>
</organism>
<feature type="domain" description="Type II/III secretion system secretin-like" evidence="7">
    <location>
        <begin position="410"/>
        <end position="586"/>
    </location>
</feature>
<dbReference type="GO" id="GO:0015627">
    <property type="term" value="C:type II protein secretion system complex"/>
    <property type="evidence" value="ECO:0007669"/>
    <property type="project" value="TreeGrafter"/>
</dbReference>
<keyword evidence="2 6" id="KW-0732">Signal</keyword>
<proteinExistence type="inferred from homology"/>
<dbReference type="Proteomes" id="UP000031637">
    <property type="component" value="Chromosome"/>
</dbReference>
<feature type="compositionally biased region" description="Polar residues" evidence="5">
    <location>
        <begin position="244"/>
        <end position="270"/>
    </location>
</feature>
<feature type="signal peptide" evidence="6">
    <location>
        <begin position="1"/>
        <end position="20"/>
    </location>
</feature>
<reference evidence="8 9" key="1">
    <citation type="journal article" date="2014" name="Syst. Appl. Microbiol.">
        <title>Complete genomes of freshwater sulfur oxidizers Sulfuricella denitrificans skB26 and Sulfuritalea hydrogenivorans sk43H: genetic insights into the sulfur oxidation pathway of betaproteobacteria.</title>
        <authorList>
            <person name="Watanabe T."/>
            <person name="Kojima H."/>
            <person name="Fukui M."/>
        </authorList>
    </citation>
    <scope>NUCLEOTIDE SEQUENCE [LARGE SCALE GENOMIC DNA]</scope>
    <source>
        <strain evidence="8">DSM22779</strain>
    </source>
</reference>
<evidence type="ECO:0000259" key="7">
    <source>
        <dbReference type="Pfam" id="PF00263"/>
    </source>
</evidence>
<evidence type="ECO:0000256" key="5">
    <source>
        <dbReference type="SAM" id="MobiDB-lite"/>
    </source>
</evidence>
<comment type="subcellular location">
    <subcellularLocation>
        <location evidence="1">Membrane</location>
    </subcellularLocation>
</comment>
<dbReference type="GO" id="GO:0009297">
    <property type="term" value="P:pilus assembly"/>
    <property type="evidence" value="ECO:0007669"/>
    <property type="project" value="InterPro"/>
</dbReference>
<evidence type="ECO:0000313" key="8">
    <source>
        <dbReference type="EMBL" id="BAO30640.1"/>
    </source>
</evidence>
<feature type="compositionally biased region" description="Low complexity" evidence="5">
    <location>
        <begin position="232"/>
        <end position="243"/>
    </location>
</feature>
<feature type="region of interest" description="Disordered" evidence="5">
    <location>
        <begin position="219"/>
        <end position="270"/>
    </location>
</feature>
<evidence type="ECO:0000256" key="1">
    <source>
        <dbReference type="ARBA" id="ARBA00004370"/>
    </source>
</evidence>
<evidence type="ECO:0000256" key="3">
    <source>
        <dbReference type="ARBA" id="ARBA00023136"/>
    </source>
</evidence>
<name>W0SI78_9PROT</name>
<dbReference type="InterPro" id="IPR013358">
    <property type="entry name" value="Pilus_biogenesis_MshL"/>
</dbReference>
<dbReference type="InterPro" id="IPR001775">
    <property type="entry name" value="GspD/PilQ"/>
</dbReference>
<accession>W0SI78</accession>
<feature type="chain" id="PRO_5004795151" evidence="6">
    <location>
        <begin position="21"/>
        <end position="626"/>
    </location>
</feature>
<dbReference type="PRINTS" id="PR00811">
    <property type="entry name" value="BCTERIALGSPD"/>
</dbReference>
<dbReference type="HOGENOM" id="CLU_006756_3_0_4"/>
<evidence type="ECO:0000256" key="2">
    <source>
        <dbReference type="ARBA" id="ARBA00022729"/>
    </source>
</evidence>
<evidence type="ECO:0000256" key="6">
    <source>
        <dbReference type="SAM" id="SignalP"/>
    </source>
</evidence>
<dbReference type="AlphaFoldDB" id="W0SI78"/>
<evidence type="ECO:0000313" key="9">
    <source>
        <dbReference type="Proteomes" id="UP000031637"/>
    </source>
</evidence>
<comment type="similarity">
    <text evidence="4">Belongs to the bacterial secretin family.</text>
</comment>
<keyword evidence="9" id="KW-1185">Reference proteome</keyword>
<evidence type="ECO:0000256" key="4">
    <source>
        <dbReference type="RuleBase" id="RU004003"/>
    </source>
</evidence>
<feature type="region of interest" description="Disordered" evidence="5">
    <location>
        <begin position="171"/>
        <end position="193"/>
    </location>
</feature>
<sequence length="626" mass="66242">MRPLVTPPVPVALLASLVLAACGSNPPQPPSAGHIRAEAEVPAVKDIPVPVATTVTLSRPRAAAKTESYSVSVRNIPVQELLFALARDAKLNVDIHPGISGIVTVNAIDQTLQQILTRISKQVDMRWELDGPNLVVMPDTPFLRNYKVDYVNMSRDVSGTVSINTQIASTSTSATGGTATGGGGNNSNTSVKSSAQNNFWQSLDKNLKDILRETDKILPEGSSETVIERADQQTTTGTGAQGAPSASNRSGGATTSLAGSPNPANLQQQGTTVVKRTTFREAASIIINPEAGVVVVRATSRQHEKVQEYLDLVLTNARRQVIIEATIAEVSLSDNYQQGINWQSLRTLRPGSPGAGFSAAQNPTGVPVPNPFTASSGSFATVSGTTPGAFAFLLNYVAPGLGLSSTLSLLETFGKVKVLSSPKISVLNNQTAMLKVVDNVVYFLIKNDSTTTTTGTTNNFTSTPQSVSVGLVMSVTPQISENGSILLNVRPTISSLKGAGKTDPTPGLAVANVVPEIQTREMESMLRLSDGEVAVMGGLMEDRVNYNTNEIPGLGGVPVIGNFFRNRNDTTTKTELVIFLKPTIIRDPSINGDYRSFRDQLPSREFFSGKAGSNQKQADTLGAGAR</sequence>
<dbReference type="PROSITE" id="PS51257">
    <property type="entry name" value="PROKAR_LIPOPROTEIN"/>
    <property type="match status" value="1"/>
</dbReference>
<dbReference type="PANTHER" id="PTHR30332:SF24">
    <property type="entry name" value="SECRETIN GSPD-RELATED"/>
    <property type="match status" value="1"/>
</dbReference>
<dbReference type="GO" id="GO:0019867">
    <property type="term" value="C:outer membrane"/>
    <property type="evidence" value="ECO:0007669"/>
    <property type="project" value="InterPro"/>
</dbReference>
<dbReference type="InterPro" id="IPR050810">
    <property type="entry name" value="Bact_Secretion_Sys_Channel"/>
</dbReference>
<dbReference type="Pfam" id="PF00263">
    <property type="entry name" value="Secretin"/>
    <property type="match status" value="1"/>
</dbReference>
<keyword evidence="3" id="KW-0472">Membrane</keyword>
<dbReference type="GO" id="GO:0009306">
    <property type="term" value="P:protein secretion"/>
    <property type="evidence" value="ECO:0007669"/>
    <property type="project" value="InterPro"/>
</dbReference>
<dbReference type="NCBIfam" id="TIGR02519">
    <property type="entry name" value="pilus_MshL"/>
    <property type="match status" value="1"/>
</dbReference>
<feature type="region of interest" description="Disordered" evidence="5">
    <location>
        <begin position="605"/>
        <end position="626"/>
    </location>
</feature>
<dbReference type="OrthoDB" id="9779724at2"/>
<dbReference type="STRING" id="1223802.SUTH_02861"/>
<dbReference type="PANTHER" id="PTHR30332">
    <property type="entry name" value="PROBABLE GENERAL SECRETION PATHWAY PROTEIN D"/>
    <property type="match status" value="1"/>
</dbReference>
<protein>
    <submittedName>
        <fullName evidence="8">Type II and III secretion system protein</fullName>
    </submittedName>
</protein>
<dbReference type="EMBL" id="AP012547">
    <property type="protein sequence ID" value="BAO30640.1"/>
    <property type="molecule type" value="Genomic_DNA"/>
</dbReference>
<dbReference type="KEGG" id="shd:SUTH_02861"/>
<dbReference type="InterPro" id="IPR004846">
    <property type="entry name" value="T2SS/T3SS_dom"/>
</dbReference>